<dbReference type="PANTHER" id="PTHR33938:SF8">
    <property type="entry name" value="CARBOXYLIC ESTER HYDROLASE"/>
    <property type="match status" value="1"/>
</dbReference>
<dbReference type="AlphaFoldDB" id="A0A6A6SK53"/>
<dbReference type="GO" id="GO:0030600">
    <property type="term" value="F:feruloyl esterase activity"/>
    <property type="evidence" value="ECO:0007669"/>
    <property type="project" value="UniProtKB-ARBA"/>
</dbReference>
<dbReference type="EC" id="3.1.1.-" evidence="8"/>
<dbReference type="InterPro" id="IPR029058">
    <property type="entry name" value="AB_hydrolase_fold"/>
</dbReference>
<dbReference type="Proteomes" id="UP000799324">
    <property type="component" value="Unassembled WGS sequence"/>
</dbReference>
<keyword evidence="4 8" id="KW-0732">Signal</keyword>
<dbReference type="GO" id="GO:0046872">
    <property type="term" value="F:metal ion binding"/>
    <property type="evidence" value="ECO:0007669"/>
    <property type="project" value="UniProtKB-KW"/>
</dbReference>
<gene>
    <name evidence="9" type="ORF">K491DRAFT_271064</name>
</gene>
<dbReference type="Gene3D" id="3.40.50.1820">
    <property type="entry name" value="alpha/beta hydrolase"/>
    <property type="match status" value="2"/>
</dbReference>
<evidence type="ECO:0000256" key="2">
    <source>
        <dbReference type="ARBA" id="ARBA00022487"/>
    </source>
</evidence>
<keyword evidence="10" id="KW-1185">Reference proteome</keyword>
<accession>A0A6A6SK53</accession>
<evidence type="ECO:0000256" key="5">
    <source>
        <dbReference type="ARBA" id="ARBA00022801"/>
    </source>
</evidence>
<keyword evidence="6" id="KW-0106">Calcium</keyword>
<proteinExistence type="inferred from homology"/>
<name>A0A6A6SK53_9PLEO</name>
<organism evidence="9 10">
    <name type="scientific">Lophiostoma macrostomum CBS 122681</name>
    <dbReference type="NCBI Taxonomy" id="1314788"/>
    <lineage>
        <taxon>Eukaryota</taxon>
        <taxon>Fungi</taxon>
        <taxon>Dikarya</taxon>
        <taxon>Ascomycota</taxon>
        <taxon>Pezizomycotina</taxon>
        <taxon>Dothideomycetes</taxon>
        <taxon>Pleosporomycetidae</taxon>
        <taxon>Pleosporales</taxon>
        <taxon>Lophiostomataceae</taxon>
        <taxon>Lophiostoma</taxon>
    </lineage>
</organism>
<evidence type="ECO:0000256" key="7">
    <source>
        <dbReference type="ARBA" id="ARBA00023157"/>
    </source>
</evidence>
<reference evidence="9" key="1">
    <citation type="journal article" date="2020" name="Stud. Mycol.">
        <title>101 Dothideomycetes genomes: a test case for predicting lifestyles and emergence of pathogens.</title>
        <authorList>
            <person name="Haridas S."/>
            <person name="Albert R."/>
            <person name="Binder M."/>
            <person name="Bloem J."/>
            <person name="Labutti K."/>
            <person name="Salamov A."/>
            <person name="Andreopoulos B."/>
            <person name="Baker S."/>
            <person name="Barry K."/>
            <person name="Bills G."/>
            <person name="Bluhm B."/>
            <person name="Cannon C."/>
            <person name="Castanera R."/>
            <person name="Culley D."/>
            <person name="Daum C."/>
            <person name="Ezra D."/>
            <person name="Gonzalez J."/>
            <person name="Henrissat B."/>
            <person name="Kuo A."/>
            <person name="Liang C."/>
            <person name="Lipzen A."/>
            <person name="Lutzoni F."/>
            <person name="Magnuson J."/>
            <person name="Mondo S."/>
            <person name="Nolan M."/>
            <person name="Ohm R."/>
            <person name="Pangilinan J."/>
            <person name="Park H.-J."/>
            <person name="Ramirez L."/>
            <person name="Alfaro M."/>
            <person name="Sun H."/>
            <person name="Tritt A."/>
            <person name="Yoshinaga Y."/>
            <person name="Zwiers L.-H."/>
            <person name="Turgeon B."/>
            <person name="Goodwin S."/>
            <person name="Spatafora J."/>
            <person name="Crous P."/>
            <person name="Grigoriev I."/>
        </authorList>
    </citation>
    <scope>NUCLEOTIDE SEQUENCE</scope>
    <source>
        <strain evidence="9">CBS 122681</strain>
    </source>
</reference>
<feature type="chain" id="PRO_5025717885" description="Carboxylic ester hydrolase" evidence="8">
    <location>
        <begin position="26"/>
        <end position="544"/>
    </location>
</feature>
<feature type="signal peptide" evidence="8">
    <location>
        <begin position="1"/>
        <end position="25"/>
    </location>
</feature>
<evidence type="ECO:0000313" key="10">
    <source>
        <dbReference type="Proteomes" id="UP000799324"/>
    </source>
</evidence>
<dbReference type="EMBL" id="MU004567">
    <property type="protein sequence ID" value="KAF2647970.1"/>
    <property type="molecule type" value="Genomic_DNA"/>
</dbReference>
<dbReference type="Pfam" id="PF07519">
    <property type="entry name" value="Tannase"/>
    <property type="match status" value="1"/>
</dbReference>
<dbReference type="InterPro" id="IPR011118">
    <property type="entry name" value="Tannase/feruloyl_esterase"/>
</dbReference>
<sequence length="544" mass="58378">MVVGPFLSNLTFAIGTPAVFPACNAQSIPSPDVAGVNVTSISAVPYANYSGTNSVEHAFTKTVFSNLNFCNITVTYTHPGRNDQVVTTVLLPELSAWNGRFLGTGGAGWSANLGDGLLVPPLNLGFAVGATDGGVEQQSINTYSSSGWALDSVGNPDLNRLNTWASQAIHEIALIGKDVVASYYNRSAAYSYYTGCSGGGRQSLHVAQRYPNDYDGIAALAPAINWAQFFPTMQWGIHIMDELDYVPPPCELLAFQALATEACDPLDGLTDGVISSPELCDFDPFSVVGSSYACDGANATFSEKGAIVMHAAWTGPRSAKGDFLWWGYQADAPLGTSLMNTTCASPNNCTATRVALPDDWFKYWLAADPALDLAILNRTSWTNYFMDGVERYDSVIGTRWADLSRFRDAGGKILTWHGLADEYIPFNGSVNYYDRVKALDASVDDYYRLFLVPGVEHCFPGAGPYPVGTLDVLMDWVEKGVVPEQLIAQNLSNLDPATGQLSGSANETAGLGRPICLYPKRQVYLGGDPSKLASFECIEPAGAL</sequence>
<dbReference type="PANTHER" id="PTHR33938">
    <property type="entry name" value="FERULOYL ESTERASE B-RELATED"/>
    <property type="match status" value="1"/>
</dbReference>
<keyword evidence="5 8" id="KW-0378">Hydrolase</keyword>
<evidence type="ECO:0000256" key="3">
    <source>
        <dbReference type="ARBA" id="ARBA00022723"/>
    </source>
</evidence>
<evidence type="ECO:0000256" key="4">
    <source>
        <dbReference type="ARBA" id="ARBA00022729"/>
    </source>
</evidence>
<dbReference type="OrthoDB" id="3039123at2759"/>
<comment type="similarity">
    <text evidence="1 8">Belongs to the tannase family.</text>
</comment>
<keyword evidence="2" id="KW-0719">Serine esterase</keyword>
<dbReference type="SUPFAM" id="SSF53474">
    <property type="entry name" value="alpha/beta-Hydrolases"/>
    <property type="match status" value="1"/>
</dbReference>
<evidence type="ECO:0000313" key="9">
    <source>
        <dbReference type="EMBL" id="KAF2647970.1"/>
    </source>
</evidence>
<evidence type="ECO:0000256" key="6">
    <source>
        <dbReference type="ARBA" id="ARBA00022837"/>
    </source>
</evidence>
<keyword evidence="7" id="KW-1015">Disulfide bond</keyword>
<protein>
    <recommendedName>
        <fullName evidence="8">Carboxylic ester hydrolase</fullName>
        <ecNumber evidence="8">3.1.1.-</ecNumber>
    </recommendedName>
</protein>
<keyword evidence="3" id="KW-0479">Metal-binding</keyword>
<evidence type="ECO:0000256" key="8">
    <source>
        <dbReference type="RuleBase" id="RU361238"/>
    </source>
</evidence>
<evidence type="ECO:0000256" key="1">
    <source>
        <dbReference type="ARBA" id="ARBA00006249"/>
    </source>
</evidence>